<dbReference type="GO" id="GO:0046872">
    <property type="term" value="F:metal ion binding"/>
    <property type="evidence" value="ECO:0007669"/>
    <property type="project" value="UniProtKB-KW"/>
</dbReference>
<evidence type="ECO:0000313" key="6">
    <source>
        <dbReference type="Proteomes" id="UP000578531"/>
    </source>
</evidence>
<keyword evidence="3" id="KW-0862">Zinc</keyword>
<evidence type="ECO:0000313" key="5">
    <source>
        <dbReference type="EMBL" id="KAF6239979.1"/>
    </source>
</evidence>
<dbReference type="Gene3D" id="3.40.50.720">
    <property type="entry name" value="NAD(P)-binding Rossmann-like Domain"/>
    <property type="match status" value="1"/>
</dbReference>
<protein>
    <recommendedName>
        <fullName evidence="7">Alcohol dehydrogenase-like C-terminal domain-containing protein</fullName>
    </recommendedName>
</protein>
<dbReference type="SUPFAM" id="SSF51735">
    <property type="entry name" value="NAD(P)-binding Rossmann-fold domains"/>
    <property type="match status" value="1"/>
</dbReference>
<evidence type="ECO:0000256" key="1">
    <source>
        <dbReference type="ARBA" id="ARBA00001947"/>
    </source>
</evidence>
<keyword evidence="4" id="KW-0560">Oxidoreductase</keyword>
<reference evidence="5 6" key="1">
    <citation type="journal article" date="2020" name="Genomics">
        <title>Complete, high-quality genomes from long-read metagenomic sequencing of two wolf lichen thalli reveals enigmatic genome architecture.</title>
        <authorList>
            <person name="McKenzie S.K."/>
            <person name="Walston R.F."/>
            <person name="Allen J.L."/>
        </authorList>
    </citation>
    <scope>NUCLEOTIDE SEQUENCE [LARGE SCALE GENOMIC DNA]</scope>
    <source>
        <strain evidence="5">WasteWater2</strain>
    </source>
</reference>
<gene>
    <name evidence="5" type="ORF">HO173_001587</name>
</gene>
<comment type="caution">
    <text evidence="5">The sequence shown here is derived from an EMBL/GenBank/DDBJ whole genome shotgun (WGS) entry which is preliminary data.</text>
</comment>
<dbReference type="PANTHER" id="PTHR42940:SF7">
    <property type="entry name" value="ALCOHOL DEHYDROGENASE-LIKE N-TERMINAL DOMAIN-CONTAINING PROTEIN"/>
    <property type="match status" value="1"/>
</dbReference>
<evidence type="ECO:0000256" key="2">
    <source>
        <dbReference type="ARBA" id="ARBA00022723"/>
    </source>
</evidence>
<dbReference type="GO" id="GO:0005737">
    <property type="term" value="C:cytoplasm"/>
    <property type="evidence" value="ECO:0007669"/>
    <property type="project" value="TreeGrafter"/>
</dbReference>
<dbReference type="Gene3D" id="3.90.180.10">
    <property type="entry name" value="Medium-chain alcohol dehydrogenases, catalytic domain"/>
    <property type="match status" value="1"/>
</dbReference>
<organism evidence="5 6">
    <name type="scientific">Letharia columbiana</name>
    <dbReference type="NCBI Taxonomy" id="112416"/>
    <lineage>
        <taxon>Eukaryota</taxon>
        <taxon>Fungi</taxon>
        <taxon>Dikarya</taxon>
        <taxon>Ascomycota</taxon>
        <taxon>Pezizomycotina</taxon>
        <taxon>Lecanoromycetes</taxon>
        <taxon>OSLEUM clade</taxon>
        <taxon>Lecanoromycetidae</taxon>
        <taxon>Lecanorales</taxon>
        <taxon>Lecanorineae</taxon>
        <taxon>Parmeliaceae</taxon>
        <taxon>Letharia</taxon>
    </lineage>
</organism>
<accession>A0A8H6G3N3</accession>
<dbReference type="GO" id="GO:0004022">
    <property type="term" value="F:alcohol dehydrogenase (NAD+) activity"/>
    <property type="evidence" value="ECO:0007669"/>
    <property type="project" value="TreeGrafter"/>
</dbReference>
<keyword evidence="6" id="KW-1185">Reference proteome</keyword>
<dbReference type="OrthoDB" id="256333at2759"/>
<name>A0A8H6G3N3_9LECA</name>
<evidence type="ECO:0000256" key="4">
    <source>
        <dbReference type="ARBA" id="ARBA00023002"/>
    </source>
</evidence>
<dbReference type="InterPro" id="IPR036291">
    <property type="entry name" value="NAD(P)-bd_dom_sf"/>
</dbReference>
<dbReference type="GeneID" id="59283261"/>
<keyword evidence="2" id="KW-0479">Metal-binding</keyword>
<dbReference type="Proteomes" id="UP000578531">
    <property type="component" value="Unassembled WGS sequence"/>
</dbReference>
<evidence type="ECO:0008006" key="7">
    <source>
        <dbReference type="Google" id="ProtNLM"/>
    </source>
</evidence>
<comment type="cofactor">
    <cofactor evidence="1">
        <name>Zn(2+)</name>
        <dbReference type="ChEBI" id="CHEBI:29105"/>
    </cofactor>
</comment>
<sequence>MTLRRESAVHVPEDVDPVKYAPLLCAGVTVFNGIRQLSVRAGELVAIQGIGGLSHLALDYAAELGYRVAILSRGKEKEPFALQLGAAKYIDTTDSDGTTELQAMGGAAFIVTTAPTPEALTSLTKGQKTSHSWR</sequence>
<dbReference type="PANTHER" id="PTHR42940">
    <property type="entry name" value="ALCOHOL DEHYDROGENASE 1-RELATED"/>
    <property type="match status" value="1"/>
</dbReference>
<dbReference type="AlphaFoldDB" id="A0A8H6G3N3"/>
<evidence type="ECO:0000256" key="3">
    <source>
        <dbReference type="ARBA" id="ARBA00022833"/>
    </source>
</evidence>
<dbReference type="EMBL" id="JACCJC010000004">
    <property type="protein sequence ID" value="KAF6239979.1"/>
    <property type="molecule type" value="Genomic_DNA"/>
</dbReference>
<proteinExistence type="predicted"/>
<dbReference type="RefSeq" id="XP_037169248.1">
    <property type="nucleotide sequence ID" value="XM_037303526.1"/>
</dbReference>